<proteinExistence type="predicted"/>
<evidence type="ECO:0000313" key="3">
    <source>
        <dbReference type="RefSeq" id="XP_035828213.1"/>
    </source>
</evidence>
<accession>A0ABM1W0M0</accession>
<dbReference type="PANTHER" id="PTHR11046:SF25">
    <property type="match status" value="1"/>
</dbReference>
<dbReference type="Proteomes" id="UP000694888">
    <property type="component" value="Unplaced"/>
</dbReference>
<protein>
    <submittedName>
        <fullName evidence="3">Uncharacterized protein LOC118478527</fullName>
    </submittedName>
</protein>
<sequence>MFGQICASILSTMTDRACVNHATVVLLEEKLQRPLLELHCHLHPLDGISLAVRSSLKALNSTISSKLYGTDCRAANLIYAISKLRYKAKGDPGAFKNFLKEHGLPLSTFPRYIGNRFHVLFHSAGAIYLHQTLLLKYLKYSCNNSTGLKSSAVEDLQNPSILLHLQVLGLWGKLLTGPWMAVFYTEDSKRCHLELVQHLKCALAFIARVEQTPQAALLSKKDAFGRPLIQDDTLASLLSMENVDRVAFNSVVAVIAKVTKEKMKLQLHEYLQGLLADPSEEIKKKAASAPVHNIWAERTLGIADALSKRAPNAQMSFLDSLTKSRMNKTLEWVLLQSEEEQEKMINFCVKEGKKYRDLCKQRKVRRDRFVTERQKVKSQQRDQARRNKLAREVKTVLENGTGLDSVLFQNIAGEQLDKLVDYFASFGERSNAADGIEIEHLWNVRKGNVLEDVQYKGRILKSKTKKTEKILTISYWTLEEGEEGAVDSNVNFKDFCTDLILGDLQFC</sequence>
<dbReference type="PANTHER" id="PTHR11046">
    <property type="entry name" value="OLIGORIBONUCLEASE, MITOCHONDRIAL"/>
    <property type="match status" value="1"/>
</dbReference>
<evidence type="ECO:0000256" key="1">
    <source>
        <dbReference type="ARBA" id="ARBA00022722"/>
    </source>
</evidence>
<evidence type="ECO:0000313" key="2">
    <source>
        <dbReference type="Proteomes" id="UP000694888"/>
    </source>
</evidence>
<dbReference type="InterPro" id="IPR022894">
    <property type="entry name" value="Oligoribonuclease"/>
</dbReference>
<keyword evidence="2" id="KW-1185">Reference proteome</keyword>
<dbReference type="RefSeq" id="XP_035828213.1">
    <property type="nucleotide sequence ID" value="XM_035972320.1"/>
</dbReference>
<name>A0ABM1W0M0_APLCA</name>
<dbReference type="GeneID" id="118478527"/>
<gene>
    <name evidence="3" type="primary">LOC118478527</name>
</gene>
<keyword evidence="1" id="KW-0540">Nuclease</keyword>
<organism evidence="2 3">
    <name type="scientific">Aplysia californica</name>
    <name type="common">California sea hare</name>
    <dbReference type="NCBI Taxonomy" id="6500"/>
    <lineage>
        <taxon>Eukaryota</taxon>
        <taxon>Metazoa</taxon>
        <taxon>Spiralia</taxon>
        <taxon>Lophotrochozoa</taxon>
        <taxon>Mollusca</taxon>
        <taxon>Gastropoda</taxon>
        <taxon>Heterobranchia</taxon>
        <taxon>Euthyneura</taxon>
        <taxon>Tectipleura</taxon>
        <taxon>Aplysiida</taxon>
        <taxon>Aplysioidea</taxon>
        <taxon>Aplysiidae</taxon>
        <taxon>Aplysia</taxon>
    </lineage>
</organism>
<reference evidence="3" key="1">
    <citation type="submission" date="2025-08" db="UniProtKB">
        <authorList>
            <consortium name="RefSeq"/>
        </authorList>
    </citation>
    <scope>IDENTIFICATION</scope>
</reference>
<keyword evidence="1" id="KW-0378">Hydrolase</keyword>